<proteinExistence type="predicted"/>
<dbReference type="Gene3D" id="3.40.190.170">
    <property type="entry name" value="Bacterial extracellular solute-binding protein, family 7"/>
    <property type="match status" value="1"/>
</dbReference>
<sequence length="351" mass="38419">MKTESEITTRTELPVPQSRRWASAAALALSAAVFSVPSLAAESRSFCIFDPLGASGPVFNQMKAMKVQALSWGFSLDLQPYTDEAVAANDFRANQCDAVLLTDIRARDFNKFTATLVALGAIPSDDELKMLLGSISQPKAGKLMRSGDYEIAGIMPAGGVYVFTRDKAIHNVETIQGKKIATFDYDPAAMTMVQHVGASAVPATPSSFAGKFNNGSVDVAYAPAIAYKPLEMYKGVEPHGGVYSYKFAQMTFQMVINHTKFDTEFGQHAREYFFSKFDESLEAVKVAEADIPNEYWIHPSKKDAAGFDNTLKGVRVALREQGIYDPKALNLMLKVRCKTDPTRAECTSKTE</sequence>
<dbReference type="AlphaFoldDB" id="A0A1Y0ICZ6"/>
<evidence type="ECO:0000256" key="1">
    <source>
        <dbReference type="SAM" id="SignalP"/>
    </source>
</evidence>
<keyword evidence="3" id="KW-1185">Reference proteome</keyword>
<feature type="chain" id="PRO_5012553179" evidence="1">
    <location>
        <begin position="41"/>
        <end position="351"/>
    </location>
</feature>
<dbReference type="KEGG" id="ome:OLMES_3223"/>
<dbReference type="EMBL" id="CP021425">
    <property type="protein sequence ID" value="ARU57264.1"/>
    <property type="molecule type" value="Genomic_DNA"/>
</dbReference>
<dbReference type="Proteomes" id="UP000196027">
    <property type="component" value="Chromosome"/>
</dbReference>
<gene>
    <name evidence="2" type="ORF">OLMES_3223</name>
</gene>
<reference evidence="2 3" key="1">
    <citation type="submission" date="2017-05" db="EMBL/GenBank/DDBJ databases">
        <title>Genomic insights into alkan degradation activity of Oleiphilus messinensis.</title>
        <authorList>
            <person name="Kozyavkin S.A."/>
            <person name="Slesarev A.I."/>
            <person name="Golyshin P.N."/>
            <person name="Korzhenkov A."/>
            <person name="Golyshina O.N."/>
            <person name="Toshchakov S.V."/>
        </authorList>
    </citation>
    <scope>NUCLEOTIDE SEQUENCE [LARGE SCALE GENOMIC DNA]</scope>
    <source>
        <strain evidence="2 3">ME102</strain>
    </source>
</reference>
<dbReference type="Pfam" id="PF19582">
    <property type="entry name" value="AdeT1_2"/>
    <property type="match status" value="1"/>
</dbReference>
<dbReference type="RefSeq" id="WP_232465124.1">
    <property type="nucleotide sequence ID" value="NZ_CP021425.1"/>
</dbReference>
<evidence type="ECO:0000313" key="3">
    <source>
        <dbReference type="Proteomes" id="UP000196027"/>
    </source>
</evidence>
<dbReference type="InterPro" id="IPR045758">
    <property type="entry name" value="AdeT1/2"/>
</dbReference>
<feature type="signal peptide" evidence="1">
    <location>
        <begin position="1"/>
        <end position="40"/>
    </location>
</feature>
<evidence type="ECO:0000313" key="2">
    <source>
        <dbReference type="EMBL" id="ARU57264.1"/>
    </source>
</evidence>
<accession>A0A1Y0ICZ6</accession>
<organism evidence="2 3">
    <name type="scientific">Oleiphilus messinensis</name>
    <dbReference type="NCBI Taxonomy" id="141451"/>
    <lineage>
        <taxon>Bacteria</taxon>
        <taxon>Pseudomonadati</taxon>
        <taxon>Pseudomonadota</taxon>
        <taxon>Gammaproteobacteria</taxon>
        <taxon>Oceanospirillales</taxon>
        <taxon>Oleiphilaceae</taxon>
        <taxon>Oleiphilus</taxon>
    </lineage>
</organism>
<name>A0A1Y0ICZ6_9GAMM</name>
<keyword evidence="1" id="KW-0732">Signal</keyword>
<dbReference type="InterPro" id="IPR038404">
    <property type="entry name" value="TRAP_DctP_sf"/>
</dbReference>
<protein>
    <submittedName>
        <fullName evidence="2">TRAP transporter solute binding subunit</fullName>
    </submittedName>
</protein>